<sequence length="104" mass="11590">MITRYCIWLQLQALFVFLPYLPSPVSCLLVQGIIPAEHRGVDGRGTYEPGSVPHTLLRCTLRTQGRNARQVSIQKSSGSLQGPLLPLTHTTFLTHADHVLLETR</sequence>
<keyword evidence="3" id="KW-1185">Reference proteome</keyword>
<feature type="chain" id="PRO_5042890803" description="Secreted protein" evidence="1">
    <location>
        <begin position="28"/>
        <end position="104"/>
    </location>
</feature>
<proteinExistence type="predicted"/>
<evidence type="ECO:0000313" key="3">
    <source>
        <dbReference type="Proteomes" id="UP001303222"/>
    </source>
</evidence>
<evidence type="ECO:0008006" key="4">
    <source>
        <dbReference type="Google" id="ProtNLM"/>
    </source>
</evidence>
<evidence type="ECO:0000313" key="2">
    <source>
        <dbReference type="EMBL" id="KAK3955377.1"/>
    </source>
</evidence>
<dbReference type="EMBL" id="MU859077">
    <property type="protein sequence ID" value="KAK3955377.1"/>
    <property type="molecule type" value="Genomic_DNA"/>
</dbReference>
<dbReference type="AlphaFoldDB" id="A0AAN6P498"/>
<feature type="signal peptide" evidence="1">
    <location>
        <begin position="1"/>
        <end position="27"/>
    </location>
</feature>
<reference evidence="2" key="2">
    <citation type="submission" date="2023-06" db="EMBL/GenBank/DDBJ databases">
        <authorList>
            <consortium name="Lawrence Berkeley National Laboratory"/>
            <person name="Mondo S.J."/>
            <person name="Hensen N."/>
            <person name="Bonometti L."/>
            <person name="Westerberg I."/>
            <person name="Brannstrom I.O."/>
            <person name="Guillou S."/>
            <person name="Cros-Aarteil S."/>
            <person name="Calhoun S."/>
            <person name="Haridas S."/>
            <person name="Kuo A."/>
            <person name="Pangilinan J."/>
            <person name="Riley R."/>
            <person name="Labutti K."/>
            <person name="Andreopoulos B."/>
            <person name="Lipzen A."/>
            <person name="Chen C."/>
            <person name="Yanf M."/>
            <person name="Daum C."/>
            <person name="Ng V."/>
            <person name="Clum A."/>
            <person name="Steindorff A."/>
            <person name="Ohm R."/>
            <person name="Martin F."/>
            <person name="Silar P."/>
            <person name="Natvig D."/>
            <person name="Lalanne C."/>
            <person name="Gautier V."/>
            <person name="Ament-Velasquez S.L."/>
            <person name="Kruys A."/>
            <person name="Hutchinson M.I."/>
            <person name="Powell A.J."/>
            <person name="Barry K."/>
            <person name="Miller A.N."/>
            <person name="Grigoriev I.V."/>
            <person name="Debuchy R."/>
            <person name="Gladieux P."/>
            <person name="Thoren M.H."/>
            <person name="Johannesson H."/>
        </authorList>
    </citation>
    <scope>NUCLEOTIDE SEQUENCE</scope>
    <source>
        <strain evidence="2">CBS 626.80</strain>
    </source>
</reference>
<dbReference type="Proteomes" id="UP001303222">
    <property type="component" value="Unassembled WGS sequence"/>
</dbReference>
<name>A0AAN6P498_9PEZI</name>
<comment type="caution">
    <text evidence="2">The sequence shown here is derived from an EMBL/GenBank/DDBJ whole genome shotgun (WGS) entry which is preliminary data.</text>
</comment>
<accession>A0AAN6P498</accession>
<gene>
    <name evidence="2" type="ORF">QBC32DRAFT_333772</name>
</gene>
<keyword evidence="1" id="KW-0732">Signal</keyword>
<protein>
    <recommendedName>
        <fullName evidence="4">Secreted protein</fullName>
    </recommendedName>
</protein>
<organism evidence="2 3">
    <name type="scientific">Pseudoneurospora amorphoporcata</name>
    <dbReference type="NCBI Taxonomy" id="241081"/>
    <lineage>
        <taxon>Eukaryota</taxon>
        <taxon>Fungi</taxon>
        <taxon>Dikarya</taxon>
        <taxon>Ascomycota</taxon>
        <taxon>Pezizomycotina</taxon>
        <taxon>Sordariomycetes</taxon>
        <taxon>Sordariomycetidae</taxon>
        <taxon>Sordariales</taxon>
        <taxon>Sordariaceae</taxon>
        <taxon>Pseudoneurospora</taxon>
    </lineage>
</organism>
<reference evidence="2" key="1">
    <citation type="journal article" date="2023" name="Mol. Phylogenet. Evol.">
        <title>Genome-scale phylogeny and comparative genomics of the fungal order Sordariales.</title>
        <authorList>
            <person name="Hensen N."/>
            <person name="Bonometti L."/>
            <person name="Westerberg I."/>
            <person name="Brannstrom I.O."/>
            <person name="Guillou S."/>
            <person name="Cros-Aarteil S."/>
            <person name="Calhoun S."/>
            <person name="Haridas S."/>
            <person name="Kuo A."/>
            <person name="Mondo S."/>
            <person name="Pangilinan J."/>
            <person name="Riley R."/>
            <person name="LaButti K."/>
            <person name="Andreopoulos B."/>
            <person name="Lipzen A."/>
            <person name="Chen C."/>
            <person name="Yan M."/>
            <person name="Daum C."/>
            <person name="Ng V."/>
            <person name="Clum A."/>
            <person name="Steindorff A."/>
            <person name="Ohm R.A."/>
            <person name="Martin F."/>
            <person name="Silar P."/>
            <person name="Natvig D.O."/>
            <person name="Lalanne C."/>
            <person name="Gautier V."/>
            <person name="Ament-Velasquez S.L."/>
            <person name="Kruys A."/>
            <person name="Hutchinson M.I."/>
            <person name="Powell A.J."/>
            <person name="Barry K."/>
            <person name="Miller A.N."/>
            <person name="Grigoriev I.V."/>
            <person name="Debuchy R."/>
            <person name="Gladieux P."/>
            <person name="Hiltunen Thoren M."/>
            <person name="Johannesson H."/>
        </authorList>
    </citation>
    <scope>NUCLEOTIDE SEQUENCE</scope>
    <source>
        <strain evidence="2">CBS 626.80</strain>
    </source>
</reference>
<evidence type="ECO:0000256" key="1">
    <source>
        <dbReference type="SAM" id="SignalP"/>
    </source>
</evidence>